<dbReference type="GO" id="GO:0045493">
    <property type="term" value="P:xylan catabolic process"/>
    <property type="evidence" value="ECO:0007669"/>
    <property type="project" value="UniProtKB-KW"/>
</dbReference>
<evidence type="ECO:0000256" key="1">
    <source>
        <dbReference type="ARBA" id="ARBA00022651"/>
    </source>
</evidence>
<comment type="caution">
    <text evidence="4">The sequence shown here is derived from an EMBL/GenBank/DDBJ whole genome shotgun (WGS) entry which is preliminary data.</text>
</comment>
<dbReference type="Gene3D" id="2.115.10.20">
    <property type="entry name" value="Glycosyl hydrolase domain, family 43"/>
    <property type="match status" value="1"/>
</dbReference>
<dbReference type="STRING" id="61647.LG71_06095"/>
<organism evidence="4 5">
    <name type="scientific">Pluralibacter gergoviae</name>
    <name type="common">Enterobacter gergoviae</name>
    <dbReference type="NCBI Taxonomy" id="61647"/>
    <lineage>
        <taxon>Bacteria</taxon>
        <taxon>Pseudomonadati</taxon>
        <taxon>Pseudomonadota</taxon>
        <taxon>Gammaproteobacteria</taxon>
        <taxon>Enterobacterales</taxon>
        <taxon>Enterobacteriaceae</taxon>
        <taxon>Pluralibacter</taxon>
    </lineage>
</organism>
<keyword evidence="1" id="KW-0624">Polysaccharide degradation</keyword>
<evidence type="ECO:0000256" key="2">
    <source>
        <dbReference type="ARBA" id="ARBA00023277"/>
    </source>
</evidence>
<evidence type="ECO:0000313" key="4">
    <source>
        <dbReference type="EMBL" id="KMK14754.1"/>
    </source>
</evidence>
<dbReference type="InterPro" id="IPR056442">
    <property type="entry name" value="GINT1_N"/>
</dbReference>
<sequence>MDMLVTEIWRVGVVRAPIEQIAAAGTLDGFTIKWIEADRSLCFLADPFGLWRDGYLYLFAEAYDYRTRRGNIVAWKLDADLNFLEHRTVLDEPWHLSYPNVFEADGEIWMLPEGYKSGTLSLYRAVEFPWRWEKEPGFSFPCAAIDPSPLYADGRWWMFYTPPAPKAARTSALMLATAPQLFGPWENVSAEPIRVDKSGARMGGTPFRHRDKLVLPTQDCSRSYGGALRLLEMSEASLRAPVLEAGAHLQAPAASAPFTQGLHTLSAAGDVTLIDTRLDKYASFERIAVDLGRKWRKLRGQQ</sequence>
<dbReference type="InterPro" id="IPR023296">
    <property type="entry name" value="Glyco_hydro_beta-prop_sf"/>
</dbReference>
<dbReference type="Proteomes" id="UP000036196">
    <property type="component" value="Unassembled WGS sequence"/>
</dbReference>
<dbReference type="InterPro" id="IPR052176">
    <property type="entry name" value="Glycosyl_Hydrlase_43_Enz"/>
</dbReference>
<name>A0A0J5L903_PLUGE</name>
<protein>
    <recommendedName>
        <fullName evidence="3">Glucosamine inositolphosphorylceramide transferase 1 N-terminal domain-containing protein</fullName>
    </recommendedName>
</protein>
<dbReference type="EMBL" id="LDZF01000006">
    <property type="protein sequence ID" value="KMK14754.1"/>
    <property type="molecule type" value="Genomic_DNA"/>
</dbReference>
<evidence type="ECO:0000313" key="5">
    <source>
        <dbReference type="Proteomes" id="UP000036196"/>
    </source>
</evidence>
<dbReference type="RefSeq" id="WP_048278622.1">
    <property type="nucleotide sequence ID" value="NZ_LDZF01000006.1"/>
</dbReference>
<accession>A0A0J5L903</accession>
<gene>
    <name evidence="4" type="ORF">ABW06_07940</name>
</gene>
<keyword evidence="1" id="KW-0858">Xylan degradation</keyword>
<dbReference type="SUPFAM" id="SSF75005">
    <property type="entry name" value="Arabinanase/levansucrase/invertase"/>
    <property type="match status" value="1"/>
</dbReference>
<evidence type="ECO:0000259" key="3">
    <source>
        <dbReference type="Pfam" id="PF24793"/>
    </source>
</evidence>
<proteinExistence type="predicted"/>
<dbReference type="eggNOG" id="COG0223">
    <property type="taxonomic scope" value="Bacteria"/>
</dbReference>
<reference evidence="4 5" key="1">
    <citation type="submission" date="2015-05" db="EMBL/GenBank/DDBJ databases">
        <title>Genome sequences of Pluralibacter gergoviae.</title>
        <authorList>
            <person name="Greninger A.L."/>
            <person name="Miller S."/>
        </authorList>
    </citation>
    <scope>NUCLEOTIDE SEQUENCE [LARGE SCALE GENOMIC DNA]</scope>
    <source>
        <strain evidence="4 5">JS81F13</strain>
    </source>
</reference>
<dbReference type="PANTHER" id="PTHR43772:SF2">
    <property type="entry name" value="PUTATIVE (AFU_ORTHOLOGUE AFUA_2G04480)-RELATED"/>
    <property type="match status" value="1"/>
</dbReference>
<keyword evidence="2" id="KW-0119">Carbohydrate metabolism</keyword>
<dbReference type="PANTHER" id="PTHR43772">
    <property type="entry name" value="ENDO-1,4-BETA-XYLANASE"/>
    <property type="match status" value="1"/>
</dbReference>
<feature type="domain" description="Glucosamine inositolphosphorylceramide transferase 1 N-terminal" evidence="3">
    <location>
        <begin position="39"/>
        <end position="233"/>
    </location>
</feature>
<keyword evidence="5" id="KW-1185">Reference proteome</keyword>
<dbReference type="Pfam" id="PF24793">
    <property type="entry name" value="GINT1_N"/>
    <property type="match status" value="1"/>
</dbReference>
<dbReference type="AlphaFoldDB" id="A0A0J5L903"/>
<dbReference type="PATRIC" id="fig|61647.15.peg.4826"/>